<name>A0A2H0V2A7_9BACT</name>
<dbReference type="PANTHER" id="PTHR30622:SF4">
    <property type="entry name" value="UNDECAPRENYL-DIPHOSPHATASE"/>
    <property type="match status" value="1"/>
</dbReference>
<feature type="transmembrane region" description="Helical" evidence="14">
    <location>
        <begin position="88"/>
        <end position="106"/>
    </location>
</feature>
<evidence type="ECO:0000256" key="10">
    <source>
        <dbReference type="ARBA" id="ARBA00023251"/>
    </source>
</evidence>
<dbReference type="GO" id="GO:0046677">
    <property type="term" value="P:response to antibiotic"/>
    <property type="evidence" value="ECO:0007669"/>
    <property type="project" value="UniProtKB-UniRule"/>
</dbReference>
<evidence type="ECO:0000256" key="13">
    <source>
        <dbReference type="ARBA" id="ARBA00047594"/>
    </source>
</evidence>
<feature type="transmembrane region" description="Helical" evidence="14">
    <location>
        <begin position="153"/>
        <end position="179"/>
    </location>
</feature>
<keyword evidence="14" id="KW-0961">Cell wall biogenesis/degradation</keyword>
<comment type="catalytic activity">
    <reaction evidence="13 14">
        <text>di-trans,octa-cis-undecaprenyl diphosphate + H2O = di-trans,octa-cis-undecaprenyl phosphate + phosphate + H(+)</text>
        <dbReference type="Rhea" id="RHEA:28094"/>
        <dbReference type="ChEBI" id="CHEBI:15377"/>
        <dbReference type="ChEBI" id="CHEBI:15378"/>
        <dbReference type="ChEBI" id="CHEBI:43474"/>
        <dbReference type="ChEBI" id="CHEBI:58405"/>
        <dbReference type="ChEBI" id="CHEBI:60392"/>
        <dbReference type="EC" id="3.6.1.27"/>
    </reaction>
</comment>
<accession>A0A2H0V2A7</accession>
<evidence type="ECO:0000256" key="9">
    <source>
        <dbReference type="ARBA" id="ARBA00023136"/>
    </source>
</evidence>
<evidence type="ECO:0000256" key="3">
    <source>
        <dbReference type="ARBA" id="ARBA00012374"/>
    </source>
</evidence>
<comment type="subcellular location">
    <subcellularLocation>
        <location evidence="1 14">Cell membrane</location>
        <topology evidence="1 14">Multi-pass membrane protein</topology>
    </subcellularLocation>
</comment>
<dbReference type="HAMAP" id="MF_01006">
    <property type="entry name" value="Undec_diphosphatase"/>
    <property type="match status" value="1"/>
</dbReference>
<evidence type="ECO:0000256" key="11">
    <source>
        <dbReference type="ARBA" id="ARBA00032707"/>
    </source>
</evidence>
<dbReference type="GO" id="GO:0071555">
    <property type="term" value="P:cell wall organization"/>
    <property type="evidence" value="ECO:0007669"/>
    <property type="project" value="UniProtKB-KW"/>
</dbReference>
<gene>
    <name evidence="14 15" type="primary">uppP</name>
    <name evidence="15" type="ORF">COT99_02060</name>
</gene>
<dbReference type="InterPro" id="IPR003824">
    <property type="entry name" value="UppP"/>
</dbReference>
<evidence type="ECO:0000256" key="2">
    <source>
        <dbReference type="ARBA" id="ARBA00010621"/>
    </source>
</evidence>
<comment type="miscellaneous">
    <text evidence="14">Bacitracin is thought to be involved in the inhibition of peptidoglycan synthesis by sequestering undecaprenyl diphosphate, thereby reducing the pool of lipid carrier available.</text>
</comment>
<evidence type="ECO:0000256" key="14">
    <source>
        <dbReference type="HAMAP-Rule" id="MF_01006"/>
    </source>
</evidence>
<evidence type="ECO:0000313" key="15">
    <source>
        <dbReference type="EMBL" id="PIR93223.1"/>
    </source>
</evidence>
<comment type="similarity">
    <text evidence="2 14">Belongs to the UppP family.</text>
</comment>
<dbReference type="GO" id="GO:0005886">
    <property type="term" value="C:plasma membrane"/>
    <property type="evidence" value="ECO:0007669"/>
    <property type="project" value="UniProtKB-SubCell"/>
</dbReference>
<reference evidence="16" key="1">
    <citation type="submission" date="2017-09" db="EMBL/GenBank/DDBJ databases">
        <title>Depth-based differentiation of microbial function through sediment-hosted aquifers and enrichment of novel symbionts in the deep terrestrial subsurface.</title>
        <authorList>
            <person name="Probst A.J."/>
            <person name="Ladd B."/>
            <person name="Jarett J.K."/>
            <person name="Geller-Mcgrath D.E."/>
            <person name="Sieber C.M.K."/>
            <person name="Emerson J.B."/>
            <person name="Anantharaman K."/>
            <person name="Thomas B.C."/>
            <person name="Malmstrom R."/>
            <person name="Stieglmeier M."/>
            <person name="Klingl A."/>
            <person name="Woyke T."/>
            <person name="Ryan C.M."/>
            <person name="Banfield J.F."/>
        </authorList>
    </citation>
    <scope>NUCLEOTIDE SEQUENCE [LARGE SCALE GENOMIC DNA]</scope>
</reference>
<feature type="transmembrane region" description="Helical" evidence="14">
    <location>
        <begin position="253"/>
        <end position="270"/>
    </location>
</feature>
<feature type="transmembrane region" description="Helical" evidence="14">
    <location>
        <begin position="6"/>
        <end position="31"/>
    </location>
</feature>
<dbReference type="GO" id="GO:0050380">
    <property type="term" value="F:undecaprenyl-diphosphatase activity"/>
    <property type="evidence" value="ECO:0007669"/>
    <property type="project" value="UniProtKB-UniRule"/>
</dbReference>
<evidence type="ECO:0000313" key="16">
    <source>
        <dbReference type="Proteomes" id="UP000228626"/>
    </source>
</evidence>
<feature type="transmembrane region" description="Helical" evidence="14">
    <location>
        <begin position="186"/>
        <end position="204"/>
    </location>
</feature>
<evidence type="ECO:0000256" key="6">
    <source>
        <dbReference type="ARBA" id="ARBA00022692"/>
    </source>
</evidence>
<dbReference type="PANTHER" id="PTHR30622">
    <property type="entry name" value="UNDECAPRENYL-DIPHOSPHATASE"/>
    <property type="match status" value="1"/>
</dbReference>
<dbReference type="Proteomes" id="UP000228626">
    <property type="component" value="Unassembled WGS sequence"/>
</dbReference>
<feature type="transmembrane region" description="Helical" evidence="14">
    <location>
        <begin position="43"/>
        <end position="62"/>
    </location>
</feature>
<organism evidence="15 16">
    <name type="scientific">Candidatus Falkowbacteria bacterium CG10_big_fil_rev_8_21_14_0_10_43_10</name>
    <dbReference type="NCBI Taxonomy" id="1974567"/>
    <lineage>
        <taxon>Bacteria</taxon>
        <taxon>Candidatus Falkowiibacteriota</taxon>
    </lineage>
</organism>
<dbReference type="EC" id="3.6.1.27" evidence="3 14"/>
<keyword evidence="14" id="KW-0573">Peptidoglycan synthesis</keyword>
<proteinExistence type="inferred from homology"/>
<dbReference type="Pfam" id="PF02673">
    <property type="entry name" value="BacA"/>
    <property type="match status" value="1"/>
</dbReference>
<feature type="transmembrane region" description="Helical" evidence="14">
    <location>
        <begin position="113"/>
        <end position="133"/>
    </location>
</feature>
<dbReference type="GO" id="GO:0008360">
    <property type="term" value="P:regulation of cell shape"/>
    <property type="evidence" value="ECO:0007669"/>
    <property type="project" value="UniProtKB-KW"/>
</dbReference>
<evidence type="ECO:0000256" key="4">
    <source>
        <dbReference type="ARBA" id="ARBA00021581"/>
    </source>
</evidence>
<dbReference type="EMBL" id="PFAR01000024">
    <property type="protein sequence ID" value="PIR93223.1"/>
    <property type="molecule type" value="Genomic_DNA"/>
</dbReference>
<evidence type="ECO:0000256" key="7">
    <source>
        <dbReference type="ARBA" id="ARBA00022801"/>
    </source>
</evidence>
<evidence type="ECO:0000256" key="8">
    <source>
        <dbReference type="ARBA" id="ARBA00022989"/>
    </source>
</evidence>
<keyword evidence="6 14" id="KW-0812">Transmembrane</keyword>
<evidence type="ECO:0000256" key="12">
    <source>
        <dbReference type="ARBA" id="ARBA00032932"/>
    </source>
</evidence>
<keyword evidence="9 14" id="KW-0472">Membrane</keyword>
<evidence type="ECO:0000256" key="1">
    <source>
        <dbReference type="ARBA" id="ARBA00004651"/>
    </source>
</evidence>
<keyword evidence="5 14" id="KW-1003">Cell membrane</keyword>
<comment type="function">
    <text evidence="14">Catalyzes the dephosphorylation of undecaprenyl diphosphate (UPP). Confers resistance to bacitracin.</text>
</comment>
<keyword evidence="7 14" id="KW-0378">Hydrolase</keyword>
<protein>
    <recommendedName>
        <fullName evidence="4 14">Undecaprenyl-diphosphatase</fullName>
        <ecNumber evidence="3 14">3.6.1.27</ecNumber>
    </recommendedName>
    <alternativeName>
        <fullName evidence="12 14">Bacitracin resistance protein</fullName>
    </alternativeName>
    <alternativeName>
        <fullName evidence="11 14">Undecaprenyl pyrophosphate phosphatase</fullName>
    </alternativeName>
</protein>
<dbReference type="GO" id="GO:0009252">
    <property type="term" value="P:peptidoglycan biosynthetic process"/>
    <property type="evidence" value="ECO:0007669"/>
    <property type="project" value="UniProtKB-KW"/>
</dbReference>
<keyword evidence="8 14" id="KW-1133">Transmembrane helix</keyword>
<dbReference type="AlphaFoldDB" id="A0A2H0V2A7"/>
<keyword evidence="10 14" id="KW-0046">Antibiotic resistance</keyword>
<sequence length="272" mass="30502">MDNYFIIAIFSVIQGITEFLPISSSGHLVLLHNIFTSSITNELTFDVVLHLASAFAVILFFWSDLIKIAKNWFKSLIRANFEASEAKLGWFIILATIPAALAGYFFEDFIKNYLRSNLVVALMLIVIGVLFLLTEKYSKHKIELADLTWRRSLLIGAAQALALVPGASRSGITIIAGMAADLKRKAAVKFSFLLSIPVILGANIKEILSSGLTIPNEDIFSFSFGFIIAWVVSYFVIKYFIVFVKKYSLNIFAYYRFALAAIILFLWLAQQL</sequence>
<feature type="transmembrane region" description="Helical" evidence="14">
    <location>
        <begin position="219"/>
        <end position="241"/>
    </location>
</feature>
<keyword evidence="14" id="KW-0133">Cell shape</keyword>
<dbReference type="NCBIfam" id="TIGR00753">
    <property type="entry name" value="undec_PP_bacA"/>
    <property type="match status" value="1"/>
</dbReference>
<evidence type="ECO:0000256" key="5">
    <source>
        <dbReference type="ARBA" id="ARBA00022475"/>
    </source>
</evidence>
<comment type="caution">
    <text evidence="15">The sequence shown here is derived from an EMBL/GenBank/DDBJ whole genome shotgun (WGS) entry which is preliminary data.</text>
</comment>